<evidence type="ECO:0000313" key="7">
    <source>
        <dbReference type="Proteomes" id="UP000700596"/>
    </source>
</evidence>
<proteinExistence type="inferred from homology"/>
<dbReference type="PANTHER" id="PTHR24305:SF232">
    <property type="entry name" value="P450, PUTATIVE (EUROFUNG)-RELATED"/>
    <property type="match status" value="1"/>
</dbReference>
<protein>
    <submittedName>
        <fullName evidence="6">Cytochrome P450</fullName>
    </submittedName>
</protein>
<dbReference type="InterPro" id="IPR002401">
    <property type="entry name" value="Cyt_P450_E_grp-I"/>
</dbReference>
<reference evidence="6" key="1">
    <citation type="journal article" date="2021" name="Nat. Commun.">
        <title>Genetic determinants of endophytism in the Arabidopsis root mycobiome.</title>
        <authorList>
            <person name="Mesny F."/>
            <person name="Miyauchi S."/>
            <person name="Thiergart T."/>
            <person name="Pickel B."/>
            <person name="Atanasova L."/>
            <person name="Karlsson M."/>
            <person name="Huettel B."/>
            <person name="Barry K.W."/>
            <person name="Haridas S."/>
            <person name="Chen C."/>
            <person name="Bauer D."/>
            <person name="Andreopoulos W."/>
            <person name="Pangilinan J."/>
            <person name="LaButti K."/>
            <person name="Riley R."/>
            <person name="Lipzen A."/>
            <person name="Clum A."/>
            <person name="Drula E."/>
            <person name="Henrissat B."/>
            <person name="Kohler A."/>
            <person name="Grigoriev I.V."/>
            <person name="Martin F.M."/>
            <person name="Hacquard S."/>
        </authorList>
    </citation>
    <scope>NUCLEOTIDE SEQUENCE</scope>
    <source>
        <strain evidence="6">MPI-CAGE-CH-0243</strain>
    </source>
</reference>
<evidence type="ECO:0000256" key="5">
    <source>
        <dbReference type="PIRSR" id="PIRSR602401-1"/>
    </source>
</evidence>
<dbReference type="PANTHER" id="PTHR24305">
    <property type="entry name" value="CYTOCHROME P450"/>
    <property type="match status" value="1"/>
</dbReference>
<organism evidence="6 7">
    <name type="scientific">Dendryphion nanum</name>
    <dbReference type="NCBI Taxonomy" id="256645"/>
    <lineage>
        <taxon>Eukaryota</taxon>
        <taxon>Fungi</taxon>
        <taxon>Dikarya</taxon>
        <taxon>Ascomycota</taxon>
        <taxon>Pezizomycotina</taxon>
        <taxon>Dothideomycetes</taxon>
        <taxon>Pleosporomycetidae</taxon>
        <taxon>Pleosporales</taxon>
        <taxon>Torulaceae</taxon>
        <taxon>Dendryphion</taxon>
    </lineage>
</organism>
<evidence type="ECO:0000256" key="1">
    <source>
        <dbReference type="ARBA" id="ARBA00001971"/>
    </source>
</evidence>
<dbReference type="SUPFAM" id="SSF48264">
    <property type="entry name" value="Cytochrome P450"/>
    <property type="match status" value="1"/>
</dbReference>
<dbReference type="GO" id="GO:0016705">
    <property type="term" value="F:oxidoreductase activity, acting on paired donors, with incorporation or reduction of molecular oxygen"/>
    <property type="evidence" value="ECO:0007669"/>
    <property type="project" value="InterPro"/>
</dbReference>
<keyword evidence="3 5" id="KW-0479">Metal-binding</keyword>
<dbReference type="Proteomes" id="UP000700596">
    <property type="component" value="Unassembled WGS sequence"/>
</dbReference>
<evidence type="ECO:0000256" key="3">
    <source>
        <dbReference type="ARBA" id="ARBA00022723"/>
    </source>
</evidence>
<evidence type="ECO:0000313" key="6">
    <source>
        <dbReference type="EMBL" id="KAH7126607.1"/>
    </source>
</evidence>
<dbReference type="InterPro" id="IPR050121">
    <property type="entry name" value="Cytochrome_P450_monoxygenase"/>
</dbReference>
<dbReference type="GO" id="GO:0005506">
    <property type="term" value="F:iron ion binding"/>
    <property type="evidence" value="ECO:0007669"/>
    <property type="project" value="InterPro"/>
</dbReference>
<keyword evidence="4 5" id="KW-0408">Iron</keyword>
<gene>
    <name evidence="6" type="ORF">B0J11DRAFT_526007</name>
</gene>
<dbReference type="AlphaFoldDB" id="A0A9P9DWY9"/>
<dbReference type="PRINTS" id="PR00385">
    <property type="entry name" value="P450"/>
</dbReference>
<dbReference type="PRINTS" id="PR00463">
    <property type="entry name" value="EP450I"/>
</dbReference>
<accession>A0A9P9DWY9</accession>
<dbReference type="InterPro" id="IPR036396">
    <property type="entry name" value="Cyt_P450_sf"/>
</dbReference>
<dbReference type="GO" id="GO:0020037">
    <property type="term" value="F:heme binding"/>
    <property type="evidence" value="ECO:0007669"/>
    <property type="project" value="InterPro"/>
</dbReference>
<comment type="caution">
    <text evidence="6">The sequence shown here is derived from an EMBL/GenBank/DDBJ whole genome shotgun (WGS) entry which is preliminary data.</text>
</comment>
<comment type="cofactor">
    <cofactor evidence="1 5">
        <name>heme</name>
        <dbReference type="ChEBI" id="CHEBI:30413"/>
    </cofactor>
</comment>
<dbReference type="CDD" id="cd11060">
    <property type="entry name" value="CYP57A1-like"/>
    <property type="match status" value="1"/>
</dbReference>
<evidence type="ECO:0000256" key="2">
    <source>
        <dbReference type="ARBA" id="ARBA00010617"/>
    </source>
</evidence>
<dbReference type="OrthoDB" id="3934656at2759"/>
<comment type="similarity">
    <text evidence="2">Belongs to the cytochrome P450 family.</text>
</comment>
<dbReference type="InterPro" id="IPR001128">
    <property type="entry name" value="Cyt_P450"/>
</dbReference>
<dbReference type="EMBL" id="JAGMWT010000006">
    <property type="protein sequence ID" value="KAH7126607.1"/>
    <property type="molecule type" value="Genomic_DNA"/>
</dbReference>
<keyword evidence="5" id="KW-0349">Heme</keyword>
<dbReference type="GO" id="GO:0004497">
    <property type="term" value="F:monooxygenase activity"/>
    <property type="evidence" value="ECO:0007669"/>
    <property type="project" value="InterPro"/>
</dbReference>
<sequence>MLYLLASLGAALLAFVVFQRRYLSNISDVPGPFIASFSRAWQLWRIIKGDIDRQCSALHEQYGPFVRISHTEVSVCHPDAVRKLLLDPLHKGDWYRVVALPDHRFQTPMSETDPKQHVLRTRNLAAGFALSHVIKTEPFIDDAILLLKKKLSGLAESKSQVHLDAWFNYLAFDVIGEVLFSQQFGFLEAGKDLGGSIANSKALTLYVTLAGFFQKLHRWTLGNPILSDKKLMPNQHIFDTTLRAIDARQNNPDVRKDVLSIWMKQREENPDKFSEKELYGCINMTVGAGADTVSASLQSFFYYLMRSPQHLARVKKEIADANLTDDVISYADATQLPFLQACIKEGWRMFPPVPFGLSRVAPAKGLTLGDHYFAPGTTLSINPRVFHHSRDIFGPDAGEFNPERWIGPRAKEIEKYFIAFGAGYNSCQGRNIAQLEITKATATLVRDFDFRQVDPKQDWKYEALFVATPYGWPCYVEKSK</sequence>
<feature type="binding site" description="axial binding residue" evidence="5">
    <location>
        <position position="427"/>
    </location>
    <ligand>
        <name>heme</name>
        <dbReference type="ChEBI" id="CHEBI:30413"/>
    </ligand>
    <ligandPart>
        <name>Fe</name>
        <dbReference type="ChEBI" id="CHEBI:18248"/>
    </ligandPart>
</feature>
<keyword evidence="7" id="KW-1185">Reference proteome</keyword>
<name>A0A9P9DWY9_9PLEO</name>
<dbReference type="Pfam" id="PF00067">
    <property type="entry name" value="p450"/>
    <property type="match status" value="1"/>
</dbReference>
<evidence type="ECO:0000256" key="4">
    <source>
        <dbReference type="ARBA" id="ARBA00023004"/>
    </source>
</evidence>
<dbReference type="Gene3D" id="1.10.630.10">
    <property type="entry name" value="Cytochrome P450"/>
    <property type="match status" value="1"/>
</dbReference>